<gene>
    <name evidence="1" type="ORF">BECKLPF1236C_GA0070990_102655</name>
</gene>
<name>A0A450XYK6_9GAMM</name>
<reference evidence="1" key="1">
    <citation type="submission" date="2019-02" db="EMBL/GenBank/DDBJ databases">
        <authorList>
            <person name="Gruber-Vodicka R. H."/>
            <person name="Seah K. B. B."/>
        </authorList>
    </citation>
    <scope>NUCLEOTIDE SEQUENCE</scope>
    <source>
        <strain evidence="1">BECK_S426</strain>
    </source>
</reference>
<evidence type="ECO:0000313" key="1">
    <source>
        <dbReference type="EMBL" id="VFK34374.1"/>
    </source>
</evidence>
<accession>A0A450XYK6</accession>
<dbReference type="EMBL" id="CAADFP010000265">
    <property type="protein sequence ID" value="VFK34374.1"/>
    <property type="molecule type" value="Genomic_DNA"/>
</dbReference>
<proteinExistence type="predicted"/>
<organism evidence="1">
    <name type="scientific">Candidatus Kentrum sp. LPFa</name>
    <dbReference type="NCBI Taxonomy" id="2126335"/>
    <lineage>
        <taxon>Bacteria</taxon>
        <taxon>Pseudomonadati</taxon>
        <taxon>Pseudomonadota</taxon>
        <taxon>Gammaproteobacteria</taxon>
        <taxon>Candidatus Kentrum</taxon>
    </lineage>
</organism>
<sequence>MKIFGSGYAGLGIGKIKILRKTGAYAKTHPVPVLARGANLFFFAQLHKCVEFPRGFASDQ</sequence>
<protein>
    <submittedName>
        <fullName evidence="1">Uncharacterized protein</fullName>
    </submittedName>
</protein>
<dbReference type="AlphaFoldDB" id="A0A450XYK6"/>